<protein>
    <submittedName>
        <fullName evidence="4">PDZ domain-containing protein</fullName>
    </submittedName>
</protein>
<name>A0A3N4M692_9BACT</name>
<dbReference type="PRINTS" id="PR00834">
    <property type="entry name" value="PROTEASES2C"/>
</dbReference>
<organism evidence="4 5">
    <name type="scientific">Chitinophaga barathri</name>
    <dbReference type="NCBI Taxonomy" id="1647451"/>
    <lineage>
        <taxon>Bacteria</taxon>
        <taxon>Pseudomonadati</taxon>
        <taxon>Bacteroidota</taxon>
        <taxon>Chitinophagia</taxon>
        <taxon>Chitinophagales</taxon>
        <taxon>Chitinophagaceae</taxon>
        <taxon>Chitinophaga</taxon>
    </lineage>
</organism>
<dbReference type="Gene3D" id="2.30.42.10">
    <property type="match status" value="2"/>
</dbReference>
<dbReference type="Proteomes" id="UP000279089">
    <property type="component" value="Unassembled WGS sequence"/>
</dbReference>
<dbReference type="SUPFAM" id="SSF50494">
    <property type="entry name" value="Trypsin-like serine proteases"/>
    <property type="match status" value="1"/>
</dbReference>
<dbReference type="PROSITE" id="PS50106">
    <property type="entry name" value="PDZ"/>
    <property type="match status" value="1"/>
</dbReference>
<evidence type="ECO:0000313" key="4">
    <source>
        <dbReference type="EMBL" id="RPD38658.1"/>
    </source>
</evidence>
<dbReference type="OrthoDB" id="9758917at2"/>
<evidence type="ECO:0000259" key="3">
    <source>
        <dbReference type="PROSITE" id="PS50106"/>
    </source>
</evidence>
<dbReference type="InterPro" id="IPR009003">
    <property type="entry name" value="Peptidase_S1_PA"/>
</dbReference>
<dbReference type="EMBL" id="RMBX01000014">
    <property type="protein sequence ID" value="RPD38658.1"/>
    <property type="molecule type" value="Genomic_DNA"/>
</dbReference>
<dbReference type="PANTHER" id="PTHR43343:SF3">
    <property type="entry name" value="PROTEASE DO-LIKE 8, CHLOROPLASTIC"/>
    <property type="match status" value="1"/>
</dbReference>
<dbReference type="GO" id="GO:0006508">
    <property type="term" value="P:proteolysis"/>
    <property type="evidence" value="ECO:0007669"/>
    <property type="project" value="UniProtKB-KW"/>
</dbReference>
<dbReference type="Pfam" id="PF13365">
    <property type="entry name" value="Trypsin_2"/>
    <property type="match status" value="1"/>
</dbReference>
<dbReference type="InterPro" id="IPR001940">
    <property type="entry name" value="Peptidase_S1C"/>
</dbReference>
<dbReference type="AlphaFoldDB" id="A0A3N4M692"/>
<evidence type="ECO:0000256" key="2">
    <source>
        <dbReference type="ARBA" id="ARBA00022801"/>
    </source>
</evidence>
<evidence type="ECO:0000313" key="5">
    <source>
        <dbReference type="Proteomes" id="UP000279089"/>
    </source>
</evidence>
<gene>
    <name evidence="4" type="ORF">EG028_23375</name>
</gene>
<evidence type="ECO:0000256" key="1">
    <source>
        <dbReference type="ARBA" id="ARBA00022670"/>
    </source>
</evidence>
<dbReference type="InterPro" id="IPR001478">
    <property type="entry name" value="PDZ"/>
</dbReference>
<comment type="caution">
    <text evidence="4">The sequence shown here is derived from an EMBL/GenBank/DDBJ whole genome shotgun (WGS) entry which is preliminary data.</text>
</comment>
<keyword evidence="2" id="KW-0378">Hydrolase</keyword>
<keyword evidence="1" id="KW-0645">Protease</keyword>
<dbReference type="InterPro" id="IPR036034">
    <property type="entry name" value="PDZ_sf"/>
</dbReference>
<sequence>MYSEWAVIFTPSKLDTMNKRNLIAGGLVVAAFTAGAFAFSGKAGDLYNSIAQDPTQPLIKTAYTGTPAAQPVDFEKAAGAAVPSVVHIKTLVQYKQAADRQNPFGGEEDDIFRRFFGDGGGQRQFRSPEQRASGSGVIISEDGFIVTNNHVVDNATEITVTLNDRKNYKAKVVGTDPNTDLALIKIDADNLPAVAIGNSDEVKLGQWVLAIGFPLNLDVTVTQGIISAKSRNIGINRQGSAPVESFLQTDAAVNPGSSGGALVNTNGELIGINAAIASPTGSYAGYAYSIPANLMKKVINDIKQFGSVQRGYLGISMAPENLEDAQKKELGINNDVAGVFVAGTDPNGAAAAAGVKQGDVITKVNGAAVSTGSQLSEQIARLKPGDKVSLTLSRNGSESTVNATLKGKMGDIAGSRSGSAVIESLGGEFASLSREEAAKLGIAGGVKVTDISEEGMLGDQTNMKPGFVITKAGGIPVRNVDELKAALSRQSGNFQLEGTYPGSGRTYFYGINDY</sequence>
<dbReference type="SMART" id="SM00228">
    <property type="entry name" value="PDZ"/>
    <property type="match status" value="2"/>
</dbReference>
<dbReference type="InterPro" id="IPR051201">
    <property type="entry name" value="Chloro_Bact_Ser_Proteases"/>
</dbReference>
<keyword evidence="5" id="KW-1185">Reference proteome</keyword>
<feature type="domain" description="PDZ" evidence="3">
    <location>
        <begin position="310"/>
        <end position="396"/>
    </location>
</feature>
<dbReference type="Pfam" id="PF13180">
    <property type="entry name" value="PDZ_2"/>
    <property type="match status" value="1"/>
</dbReference>
<accession>A0A3N4M692</accession>
<dbReference type="Gene3D" id="2.40.10.120">
    <property type="match status" value="1"/>
</dbReference>
<dbReference type="SUPFAM" id="SSF50156">
    <property type="entry name" value="PDZ domain-like"/>
    <property type="match status" value="1"/>
</dbReference>
<dbReference type="PANTHER" id="PTHR43343">
    <property type="entry name" value="PEPTIDASE S12"/>
    <property type="match status" value="1"/>
</dbReference>
<reference evidence="5" key="1">
    <citation type="submission" date="2018-11" db="EMBL/GenBank/DDBJ databases">
        <title>Chitinophaga lutea sp.nov., isolate from arsenic contaminated soil.</title>
        <authorList>
            <person name="Zong Y."/>
        </authorList>
    </citation>
    <scope>NUCLEOTIDE SEQUENCE [LARGE SCALE GENOMIC DNA]</scope>
    <source>
        <strain evidence="5">YLT18</strain>
    </source>
</reference>
<proteinExistence type="predicted"/>
<dbReference type="GO" id="GO:0004252">
    <property type="term" value="F:serine-type endopeptidase activity"/>
    <property type="evidence" value="ECO:0007669"/>
    <property type="project" value="InterPro"/>
</dbReference>